<dbReference type="Proteomes" id="UP000593574">
    <property type="component" value="Unassembled WGS sequence"/>
</dbReference>
<organism evidence="2 3">
    <name type="scientific">Gossypium laxum</name>
    <dbReference type="NCBI Taxonomy" id="34288"/>
    <lineage>
        <taxon>Eukaryota</taxon>
        <taxon>Viridiplantae</taxon>
        <taxon>Streptophyta</taxon>
        <taxon>Embryophyta</taxon>
        <taxon>Tracheophyta</taxon>
        <taxon>Spermatophyta</taxon>
        <taxon>Magnoliopsida</taxon>
        <taxon>eudicotyledons</taxon>
        <taxon>Gunneridae</taxon>
        <taxon>Pentapetalae</taxon>
        <taxon>rosids</taxon>
        <taxon>malvids</taxon>
        <taxon>Malvales</taxon>
        <taxon>Malvaceae</taxon>
        <taxon>Malvoideae</taxon>
        <taxon>Gossypium</taxon>
    </lineage>
</organism>
<feature type="coiled-coil region" evidence="1">
    <location>
        <begin position="70"/>
        <end position="97"/>
    </location>
</feature>
<proteinExistence type="predicted"/>
<comment type="caution">
    <text evidence="2">The sequence shown here is derived from an EMBL/GenBank/DDBJ whole genome shotgun (WGS) entry which is preliminary data.</text>
</comment>
<keyword evidence="3" id="KW-1185">Reference proteome</keyword>
<evidence type="ECO:0000313" key="3">
    <source>
        <dbReference type="Proteomes" id="UP000593574"/>
    </source>
</evidence>
<reference evidence="2 3" key="1">
    <citation type="journal article" date="2019" name="Genome Biol. Evol.">
        <title>Insights into the evolution of the New World diploid cottons (Gossypium, subgenus Houzingenia) based on genome sequencing.</title>
        <authorList>
            <person name="Grover C.E."/>
            <person name="Arick M.A. 2nd"/>
            <person name="Thrash A."/>
            <person name="Conover J.L."/>
            <person name="Sanders W.S."/>
            <person name="Peterson D.G."/>
            <person name="Frelichowski J.E."/>
            <person name="Scheffler J.A."/>
            <person name="Scheffler B.E."/>
            <person name="Wendel J.F."/>
        </authorList>
    </citation>
    <scope>NUCLEOTIDE SEQUENCE [LARGE SCALE GENOMIC DNA]</scope>
    <source>
        <strain evidence="2">4</strain>
        <tissue evidence="2">Leaf</tissue>
    </source>
</reference>
<feature type="non-terminal residue" evidence="2">
    <location>
        <position position="258"/>
    </location>
</feature>
<name>A0A7J8ZHL5_9ROSI</name>
<evidence type="ECO:0000313" key="2">
    <source>
        <dbReference type="EMBL" id="MBA0711333.1"/>
    </source>
</evidence>
<dbReference type="EMBL" id="JABEZV010000005">
    <property type="protein sequence ID" value="MBA0711333.1"/>
    <property type="molecule type" value="Genomic_DNA"/>
</dbReference>
<evidence type="ECO:0000256" key="1">
    <source>
        <dbReference type="SAM" id="Coils"/>
    </source>
</evidence>
<dbReference type="AlphaFoldDB" id="A0A7J8ZHL5"/>
<sequence>MLSALKSRVAKLKGSIRDVRETLDVVEGHTNELDLMKKKLWEYVIEALSANWDVMKEAPNSTKSGQTEKNDALEAMVMALNEKNEAIMEKIKDLEGELAMCRVTAEKKMLASVPKQLIIDVPKPKEFKEMSSTEDVDNGVVDPHMRNKVRPKLGLGRSFRKSSMSSFTPQYVEKEAQMLQITDLSKKAFFFFMYGFKSSIKQELELRGGMEMVERMKKDKLRMATIIRTMRNHKNGKRKPNTKSNRPFKCFLCEGSHM</sequence>
<protein>
    <submittedName>
        <fullName evidence="2">Uncharacterized protein</fullName>
    </submittedName>
</protein>
<gene>
    <name evidence="2" type="ORF">Golax_010529</name>
</gene>
<keyword evidence="1" id="KW-0175">Coiled coil</keyword>
<accession>A0A7J8ZHL5</accession>